<accession>A0A1S3ZHG0</accession>
<reference evidence="2" key="1">
    <citation type="submission" date="2025-08" db="UniProtKB">
        <authorList>
            <consortium name="RefSeq"/>
        </authorList>
    </citation>
    <scope>IDENTIFICATION</scope>
</reference>
<dbReference type="Pfam" id="PF07727">
    <property type="entry name" value="RVT_2"/>
    <property type="match status" value="1"/>
</dbReference>
<organism evidence="2">
    <name type="scientific">Nicotiana tabacum</name>
    <name type="common">Common tobacco</name>
    <dbReference type="NCBI Taxonomy" id="4097"/>
    <lineage>
        <taxon>Eukaryota</taxon>
        <taxon>Viridiplantae</taxon>
        <taxon>Streptophyta</taxon>
        <taxon>Embryophyta</taxon>
        <taxon>Tracheophyta</taxon>
        <taxon>Spermatophyta</taxon>
        <taxon>Magnoliopsida</taxon>
        <taxon>eudicotyledons</taxon>
        <taxon>Gunneridae</taxon>
        <taxon>Pentapetalae</taxon>
        <taxon>asterids</taxon>
        <taxon>lamiids</taxon>
        <taxon>Solanales</taxon>
        <taxon>Solanaceae</taxon>
        <taxon>Nicotianoideae</taxon>
        <taxon>Nicotianeae</taxon>
        <taxon>Nicotiana</taxon>
    </lineage>
</organism>
<dbReference type="OrthoDB" id="414945at2759"/>
<dbReference type="InterPro" id="IPR043502">
    <property type="entry name" value="DNA/RNA_pol_sf"/>
</dbReference>
<name>A0A1S3ZHG0_TOBAC</name>
<dbReference type="RefSeq" id="XP_016463756.1">
    <property type="nucleotide sequence ID" value="XM_016608270.1"/>
</dbReference>
<evidence type="ECO:0000313" key="2">
    <source>
        <dbReference type="RefSeq" id="XP_016463756.1"/>
    </source>
</evidence>
<feature type="domain" description="Reverse transcriptase Ty1/copia-type" evidence="1">
    <location>
        <begin position="11"/>
        <end position="59"/>
    </location>
</feature>
<dbReference type="PaxDb" id="4097-A0A1S3ZHG0"/>
<dbReference type="InterPro" id="IPR013103">
    <property type="entry name" value="RVT_2"/>
</dbReference>
<protein>
    <submittedName>
        <fullName evidence="2">Uncharacterized mitochondrial protein AtMg00810-like</fullName>
    </submittedName>
</protein>
<dbReference type="AlphaFoldDB" id="A0A1S3ZHG0"/>
<sequence length="234" mass="26244">MNLELQALIDNHTWELVDLLAGKTLIGCKWVFKVKYKADGNVERFKARLVAKGFTQQEGLMDIYNAFLQGDLSEEVYMSLPQGFGSDQELIQEAKTILNGNFKMKDLGELRFFLGIEFARCGLGAAKPTDSPLDQNLKLTSVEYDKHCGGQTTDENLEDRRVYQRLIGRLLYLAIIKPDIYFAVQVLSQFMNAPKQSHYEATLRVIKYVKGSSGHGLLMSSKASGKVTAFSDAD</sequence>
<evidence type="ECO:0000259" key="1">
    <source>
        <dbReference type="Pfam" id="PF07727"/>
    </source>
</evidence>
<dbReference type="STRING" id="4097.A0A1S3ZHG0"/>
<proteinExistence type="predicted"/>
<dbReference type="PANTHER" id="PTHR11439">
    <property type="entry name" value="GAG-POL-RELATED RETROTRANSPOSON"/>
    <property type="match status" value="1"/>
</dbReference>
<dbReference type="KEGG" id="nta:107786759"/>
<gene>
    <name evidence="2" type="primary">LOC107786759</name>
</gene>
<dbReference type="PANTHER" id="PTHR11439:SF452">
    <property type="entry name" value="REVERSE TRANSCRIPTASE TY1_COPIA-TYPE DOMAIN-CONTAINING PROTEIN"/>
    <property type="match status" value="1"/>
</dbReference>
<dbReference type="SUPFAM" id="SSF56672">
    <property type="entry name" value="DNA/RNA polymerases"/>
    <property type="match status" value="1"/>
</dbReference>